<dbReference type="OrthoDB" id="421393at2759"/>
<keyword evidence="14" id="KW-1185">Reference proteome</keyword>
<dbReference type="GO" id="GO:0046872">
    <property type="term" value="F:metal ion binding"/>
    <property type="evidence" value="ECO:0007669"/>
    <property type="project" value="UniProtKB-KW"/>
</dbReference>
<reference evidence="13 14" key="2">
    <citation type="submission" date="2018-10" db="EMBL/GenBank/DDBJ databases">
        <authorList>
            <consortium name="Pathogen Informatics"/>
        </authorList>
    </citation>
    <scope>NUCLEOTIDE SEQUENCE [LARGE SCALE GENOMIC DNA]</scope>
</reference>
<sequence>MQFDVNPLTLRRSLANAVLSANHKGSDELSLLMYKDPPTEDVTLVEFEQLALRRLKVLRAVETAKEQFPRNLEEFKDALSRNLSKLMPLACGICRPENVAEESRWDLASHYILRLAFCRVPERAKWFIQQELELFRFRFQREIKNRSLIARFLAANDFKFDVLTTAEKDDISSELSNANQISVQKARCIDFWKAPFSVVSDYLKGCPYIWDGFVYLSQDDLVGVVCSQFRMMMSASMAKASKFIGFVEEEEEDRLLPLLSGLSDRSCHLGKQYDGKDGNKKVSPETIDQASEFTDSSLCRNEAISRCIDEFVFKLAVKSFPLCMRHIHQCLRTNHHLRHNARMQYGLFLKGIGLSLEDSLAFWRAEFTKKIDKEKFDKQYAYNIRHNYGKEGRRVEYSAYSCTRIILGAAPSPIECHGCPYKHCSPEILTQRLKSVGLSENYIQKASMCAQYDKACTAYFEYSHKLDDNALGTVITHPNQYFELSTEIIEGRKVITDPSQEVVAMTKQEEEVQPMEEDDQELLSLS</sequence>
<evidence type="ECO:0000313" key="13">
    <source>
        <dbReference type="EMBL" id="VDD89971.1"/>
    </source>
</evidence>
<comment type="similarity">
    <text evidence="2">Belongs to the eukaryotic-type primase large subunit family.</text>
</comment>
<dbReference type="GO" id="GO:0006269">
    <property type="term" value="P:DNA replication, synthesis of primer"/>
    <property type="evidence" value="ECO:0007669"/>
    <property type="project" value="UniProtKB-KW"/>
</dbReference>
<dbReference type="GO" id="GO:0051539">
    <property type="term" value="F:4 iron, 4 sulfur cluster binding"/>
    <property type="evidence" value="ECO:0007669"/>
    <property type="project" value="UniProtKB-KW"/>
</dbReference>
<protein>
    <recommendedName>
        <fullName evidence="3">DNA primase large subunit</fullName>
    </recommendedName>
</protein>
<dbReference type="Proteomes" id="UP000274131">
    <property type="component" value="Unassembled WGS sequence"/>
</dbReference>
<dbReference type="AlphaFoldDB" id="A0A0N4V4I2"/>
<evidence type="ECO:0000313" key="14">
    <source>
        <dbReference type="Proteomes" id="UP000274131"/>
    </source>
</evidence>
<evidence type="ECO:0000256" key="5">
    <source>
        <dbReference type="ARBA" id="ARBA00022515"/>
    </source>
</evidence>
<evidence type="ECO:0000256" key="8">
    <source>
        <dbReference type="ARBA" id="ARBA00023004"/>
    </source>
</evidence>
<feature type="domain" description="DNA primase large subunit C-terminal" evidence="12">
    <location>
        <begin position="315"/>
        <end position="482"/>
    </location>
</feature>
<dbReference type="InterPro" id="IPR058560">
    <property type="entry name" value="DNA_primase_C"/>
</dbReference>
<evidence type="ECO:0000256" key="1">
    <source>
        <dbReference type="ARBA" id="ARBA00001966"/>
    </source>
</evidence>
<dbReference type="CDD" id="cd07322">
    <property type="entry name" value="PriL_PriS_Eukaryotic"/>
    <property type="match status" value="1"/>
</dbReference>
<evidence type="ECO:0000256" key="4">
    <source>
        <dbReference type="ARBA" id="ARBA00022485"/>
    </source>
</evidence>
<feature type="region of interest" description="Disordered" evidence="11">
    <location>
        <begin position="507"/>
        <end position="526"/>
    </location>
</feature>
<gene>
    <name evidence="13" type="ORF">EVEC_LOCUS4722</name>
</gene>
<dbReference type="InterPro" id="IPR016558">
    <property type="entry name" value="DNA_primase_lsu_euk"/>
</dbReference>
<keyword evidence="7" id="KW-0479">Metal-binding</keyword>
<dbReference type="EMBL" id="UXUI01007940">
    <property type="protein sequence ID" value="VDD89971.1"/>
    <property type="molecule type" value="Genomic_DNA"/>
</dbReference>
<dbReference type="Pfam" id="PF26466">
    <property type="entry name" value="DNA_primase_lrg_N"/>
    <property type="match status" value="1"/>
</dbReference>
<dbReference type="STRING" id="51028.A0A0N4V4I2"/>
<name>A0A0N4V4I2_ENTVE</name>
<dbReference type="WBParaSite" id="EVEC_0000503801-mRNA-1">
    <property type="protein sequence ID" value="EVEC_0000503801-mRNA-1"/>
    <property type="gene ID" value="EVEC_0000503801"/>
</dbReference>
<evidence type="ECO:0000313" key="15">
    <source>
        <dbReference type="WBParaSite" id="EVEC_0000503801-mRNA-1"/>
    </source>
</evidence>
<evidence type="ECO:0000256" key="9">
    <source>
        <dbReference type="ARBA" id="ARBA00023014"/>
    </source>
</evidence>
<evidence type="ECO:0000256" key="11">
    <source>
        <dbReference type="SAM" id="MobiDB-lite"/>
    </source>
</evidence>
<dbReference type="PANTHER" id="PTHR10537">
    <property type="entry name" value="DNA PRIMASE LARGE SUBUNIT"/>
    <property type="match status" value="1"/>
</dbReference>
<dbReference type="GO" id="GO:0005658">
    <property type="term" value="C:alpha DNA polymerase:primase complex"/>
    <property type="evidence" value="ECO:0007669"/>
    <property type="project" value="TreeGrafter"/>
</dbReference>
<proteinExistence type="inferred from homology"/>
<evidence type="ECO:0000256" key="3">
    <source>
        <dbReference type="ARBA" id="ARBA00019038"/>
    </source>
</evidence>
<feature type="compositionally biased region" description="Acidic residues" evidence="11">
    <location>
        <begin position="511"/>
        <end position="526"/>
    </location>
</feature>
<keyword evidence="4" id="KW-0004">4Fe-4S</keyword>
<reference evidence="15" key="1">
    <citation type="submission" date="2017-02" db="UniProtKB">
        <authorList>
            <consortium name="WormBaseParasite"/>
        </authorList>
    </citation>
    <scope>IDENTIFICATION</scope>
</reference>
<keyword evidence="5" id="KW-0639">Primosome</keyword>
<evidence type="ECO:0000256" key="2">
    <source>
        <dbReference type="ARBA" id="ARBA00010564"/>
    </source>
</evidence>
<accession>A0A0N4V4I2</accession>
<comment type="cofactor">
    <cofactor evidence="1">
        <name>[4Fe-4S] cluster</name>
        <dbReference type="ChEBI" id="CHEBI:49883"/>
    </cofactor>
</comment>
<keyword evidence="10" id="KW-0238">DNA-binding</keyword>
<evidence type="ECO:0000259" key="12">
    <source>
        <dbReference type="Pfam" id="PF04104"/>
    </source>
</evidence>
<dbReference type="PANTHER" id="PTHR10537:SF3">
    <property type="entry name" value="DNA PRIMASE LARGE SUBUNIT"/>
    <property type="match status" value="1"/>
</dbReference>
<dbReference type="GO" id="GO:0006270">
    <property type="term" value="P:DNA replication initiation"/>
    <property type="evidence" value="ECO:0007669"/>
    <property type="project" value="TreeGrafter"/>
</dbReference>
<evidence type="ECO:0000256" key="10">
    <source>
        <dbReference type="ARBA" id="ARBA00023125"/>
    </source>
</evidence>
<evidence type="ECO:0000256" key="6">
    <source>
        <dbReference type="ARBA" id="ARBA00022705"/>
    </source>
</evidence>
<keyword evidence="9" id="KW-0411">Iron-sulfur</keyword>
<evidence type="ECO:0000256" key="7">
    <source>
        <dbReference type="ARBA" id="ARBA00022723"/>
    </source>
</evidence>
<dbReference type="InterPro" id="IPR007238">
    <property type="entry name" value="DNA_primase_lsu_euk/arc"/>
</dbReference>
<dbReference type="GO" id="GO:0003677">
    <property type="term" value="F:DNA binding"/>
    <property type="evidence" value="ECO:0007669"/>
    <property type="project" value="UniProtKB-KW"/>
</dbReference>
<keyword evidence="6" id="KW-0235">DNA replication</keyword>
<dbReference type="Gene3D" id="1.20.930.80">
    <property type="match status" value="1"/>
</dbReference>
<dbReference type="Pfam" id="PF04104">
    <property type="entry name" value="DNA_primase_lrg"/>
    <property type="match status" value="1"/>
</dbReference>
<organism evidence="15">
    <name type="scientific">Enterobius vermicularis</name>
    <name type="common">Human pinworm</name>
    <dbReference type="NCBI Taxonomy" id="51028"/>
    <lineage>
        <taxon>Eukaryota</taxon>
        <taxon>Metazoa</taxon>
        <taxon>Ecdysozoa</taxon>
        <taxon>Nematoda</taxon>
        <taxon>Chromadorea</taxon>
        <taxon>Rhabditida</taxon>
        <taxon>Spirurina</taxon>
        <taxon>Oxyuridomorpha</taxon>
        <taxon>Oxyuroidea</taxon>
        <taxon>Oxyuridae</taxon>
        <taxon>Enterobius</taxon>
    </lineage>
</organism>
<keyword evidence="8" id="KW-0408">Iron</keyword>